<dbReference type="Proteomes" id="UP000886191">
    <property type="component" value="Unassembled WGS sequence"/>
</dbReference>
<evidence type="ECO:0000256" key="1">
    <source>
        <dbReference type="ARBA" id="ARBA00022729"/>
    </source>
</evidence>
<organism evidence="3">
    <name type="scientific">Pricia antarctica</name>
    <dbReference type="NCBI Taxonomy" id="641691"/>
    <lineage>
        <taxon>Bacteria</taxon>
        <taxon>Pseudomonadati</taxon>
        <taxon>Bacteroidota</taxon>
        <taxon>Flavobacteriia</taxon>
        <taxon>Flavobacteriales</taxon>
        <taxon>Flavobacteriaceae</taxon>
        <taxon>Pricia</taxon>
    </lineage>
</organism>
<dbReference type="Pfam" id="PF13205">
    <property type="entry name" value="Big_5"/>
    <property type="match status" value="1"/>
</dbReference>
<sequence>MSVFYGCRQNGSLDVLQINYKNANAVSVQMEYTGNPDVLGIYMKGEIATAVLGTFDASAAKILFTPAVPFTPGQDYEVREAGQKLSDFSIPAKTVALAPKIMGIYPAQDSVPENLLKIYVHFSQPMQYVGSALDFIKVYNTTEDKEESIFLALETELWNRRHDRLTLWLDPGRIKTDLIPNRELGLPLKEGNAYTITIDRKWKTAAGQELTETYRKQWIVTAPDTRKPDVENWKLDAPSSNSMKPLTIHFDEALDHELAQESIGIYGLDGKPIPGKRKLNKWGSTLHFTPSKSWKKGNYEIVVDPKLEDFAGNSLHRLFDENLGNSTRTNEDKSDYRIKFKIAAE</sequence>
<gene>
    <name evidence="3" type="ORF">ENH87_21225</name>
</gene>
<dbReference type="InterPro" id="IPR032812">
    <property type="entry name" value="SbsA_Ig"/>
</dbReference>
<dbReference type="EMBL" id="DRGL01000079">
    <property type="protein sequence ID" value="HEA23414.1"/>
    <property type="molecule type" value="Genomic_DNA"/>
</dbReference>
<feature type="domain" description="SbsA Ig-like" evidence="2">
    <location>
        <begin position="243"/>
        <end position="316"/>
    </location>
</feature>
<name>A0A831QUI2_9FLAO</name>
<keyword evidence="1" id="KW-0732">Signal</keyword>
<proteinExistence type="predicted"/>
<accession>A0A831QUI2</accession>
<comment type="caution">
    <text evidence="3">The sequence shown here is derived from an EMBL/GenBank/DDBJ whole genome shotgun (WGS) entry which is preliminary data.</text>
</comment>
<evidence type="ECO:0000313" key="3">
    <source>
        <dbReference type="EMBL" id="HEA23414.1"/>
    </source>
</evidence>
<evidence type="ECO:0000259" key="2">
    <source>
        <dbReference type="Pfam" id="PF13205"/>
    </source>
</evidence>
<dbReference type="AlphaFoldDB" id="A0A831QUI2"/>
<reference evidence="3" key="1">
    <citation type="journal article" date="2020" name="mSystems">
        <title>Genome- and Community-Level Interaction Insights into Carbon Utilization and Element Cycling Functions of Hydrothermarchaeota in Hydrothermal Sediment.</title>
        <authorList>
            <person name="Zhou Z."/>
            <person name="Liu Y."/>
            <person name="Xu W."/>
            <person name="Pan J."/>
            <person name="Luo Z.H."/>
            <person name="Li M."/>
        </authorList>
    </citation>
    <scope>NUCLEOTIDE SEQUENCE [LARGE SCALE GENOMIC DNA]</scope>
    <source>
        <strain evidence="3">HyVt-345</strain>
    </source>
</reference>
<protein>
    <recommendedName>
        <fullName evidence="2">SbsA Ig-like domain-containing protein</fullName>
    </recommendedName>
</protein>